<organism evidence="2 3">
    <name type="scientific">Sander lucioperca</name>
    <name type="common">Pike-perch</name>
    <name type="synonym">Perca lucioperca</name>
    <dbReference type="NCBI Taxonomy" id="283035"/>
    <lineage>
        <taxon>Eukaryota</taxon>
        <taxon>Metazoa</taxon>
        <taxon>Chordata</taxon>
        <taxon>Craniata</taxon>
        <taxon>Vertebrata</taxon>
        <taxon>Euteleostomi</taxon>
        <taxon>Actinopterygii</taxon>
        <taxon>Neopterygii</taxon>
        <taxon>Teleostei</taxon>
        <taxon>Neoteleostei</taxon>
        <taxon>Acanthomorphata</taxon>
        <taxon>Eupercaria</taxon>
        <taxon>Perciformes</taxon>
        <taxon>Percoidei</taxon>
        <taxon>Percidae</taxon>
        <taxon>Luciopercinae</taxon>
        <taxon>Sander</taxon>
    </lineage>
</organism>
<reference evidence="2" key="1">
    <citation type="submission" date="2025-08" db="UniProtKB">
        <authorList>
            <consortium name="Ensembl"/>
        </authorList>
    </citation>
    <scope>IDENTIFICATION</scope>
</reference>
<dbReference type="Ensembl" id="ENSSLUT00000043557.1">
    <property type="protein sequence ID" value="ENSSLUP00000042228.1"/>
    <property type="gene ID" value="ENSSLUG00000018718.1"/>
</dbReference>
<proteinExistence type="predicted"/>
<evidence type="ECO:0000313" key="2">
    <source>
        <dbReference type="Ensembl" id="ENSSLUP00000042228.1"/>
    </source>
</evidence>
<dbReference type="AlphaFoldDB" id="A0A8C9ZL61"/>
<dbReference type="Proteomes" id="UP000694568">
    <property type="component" value="Unplaced"/>
</dbReference>
<keyword evidence="3" id="KW-1185">Reference proteome</keyword>
<feature type="compositionally biased region" description="Polar residues" evidence="1">
    <location>
        <begin position="1"/>
        <end position="18"/>
    </location>
</feature>
<evidence type="ECO:0000256" key="1">
    <source>
        <dbReference type="SAM" id="MobiDB-lite"/>
    </source>
</evidence>
<reference evidence="2" key="2">
    <citation type="submission" date="2025-09" db="UniProtKB">
        <authorList>
            <consortium name="Ensembl"/>
        </authorList>
    </citation>
    <scope>IDENTIFICATION</scope>
</reference>
<feature type="region of interest" description="Disordered" evidence="1">
    <location>
        <begin position="1"/>
        <end position="21"/>
    </location>
</feature>
<evidence type="ECO:0000313" key="3">
    <source>
        <dbReference type="Proteomes" id="UP000694568"/>
    </source>
</evidence>
<accession>A0A8C9ZL61</accession>
<name>A0A8C9ZL61_SANLU</name>
<sequence>MSSATPLTSPNPQEQPSSPRWRREALCRQYGAYGDGTVLIWTPNRVRNCGSSPVSAARFGASSSCGSQTTSGKVPLHAERGVIPWAQAGRR</sequence>
<protein>
    <submittedName>
        <fullName evidence="2">Uncharacterized protein</fullName>
    </submittedName>
</protein>